<comment type="similarity">
    <text evidence="1">Belongs to the copper type II ascorbate-dependent monooxygenase family.</text>
</comment>
<keyword evidence="6" id="KW-0560">Oxidoreductase</keyword>
<dbReference type="OMA" id="DQHDHDQ"/>
<feature type="domain" description="DOMON" evidence="5">
    <location>
        <begin position="42"/>
        <end position="161"/>
    </location>
</feature>
<evidence type="ECO:0000259" key="5">
    <source>
        <dbReference type="PROSITE" id="PS50836"/>
    </source>
</evidence>
<dbReference type="PRINTS" id="PR00767">
    <property type="entry name" value="DBMONOXGNASE"/>
</dbReference>
<protein>
    <submittedName>
        <fullName evidence="6">DBH-like monooxygenase protein 1</fullName>
    </submittedName>
</protein>
<dbReference type="Gene3D" id="2.60.120.310">
    <property type="entry name" value="Copper type II, ascorbate-dependent monooxygenase, N-terminal domain"/>
    <property type="match status" value="1"/>
</dbReference>
<feature type="non-terminal residue" evidence="6">
    <location>
        <position position="1"/>
    </location>
</feature>
<evidence type="ECO:0000256" key="2">
    <source>
        <dbReference type="ARBA" id="ARBA00023157"/>
    </source>
</evidence>
<feature type="compositionally biased region" description="Polar residues" evidence="4">
    <location>
        <begin position="627"/>
        <end position="640"/>
    </location>
</feature>
<dbReference type="InterPro" id="IPR008977">
    <property type="entry name" value="PHM/PNGase_F_dom_sf"/>
</dbReference>
<dbReference type="PROSITE" id="PS50836">
    <property type="entry name" value="DOMON"/>
    <property type="match status" value="1"/>
</dbReference>
<gene>
    <name evidence="6" type="ORF">Ocin01_01096</name>
</gene>
<proteinExistence type="inferred from homology"/>
<keyword evidence="6" id="KW-0503">Monooxygenase</keyword>
<dbReference type="FunFam" id="2.60.120.230:FF:000001">
    <property type="entry name" value="Monooxygenase, DBH-like 1"/>
    <property type="match status" value="1"/>
</dbReference>
<dbReference type="PANTHER" id="PTHR10157:SF23">
    <property type="entry name" value="MOXD1 HOMOLOG 1"/>
    <property type="match status" value="1"/>
</dbReference>
<dbReference type="GO" id="GO:0004500">
    <property type="term" value="F:dopamine beta-monooxygenase activity"/>
    <property type="evidence" value="ECO:0007669"/>
    <property type="project" value="InterPro"/>
</dbReference>
<dbReference type="STRING" id="48709.A0A1D2NJW2"/>
<evidence type="ECO:0000313" key="7">
    <source>
        <dbReference type="Proteomes" id="UP000094527"/>
    </source>
</evidence>
<dbReference type="InterPro" id="IPR014784">
    <property type="entry name" value="Cu2_ascorb_mOase-like_C"/>
</dbReference>
<dbReference type="InterPro" id="IPR024548">
    <property type="entry name" value="Cu2_monoox_C"/>
</dbReference>
<dbReference type="Pfam" id="PF01082">
    <property type="entry name" value="Cu2_monooxygen"/>
    <property type="match status" value="1"/>
</dbReference>
<dbReference type="Gene3D" id="2.60.120.230">
    <property type="match status" value="1"/>
</dbReference>
<feature type="region of interest" description="Disordered" evidence="4">
    <location>
        <begin position="593"/>
        <end position="640"/>
    </location>
</feature>
<dbReference type="InterPro" id="IPR028460">
    <property type="entry name" value="Tbh/DBH"/>
</dbReference>
<accession>A0A1D2NJW2</accession>
<reference evidence="6 7" key="1">
    <citation type="journal article" date="2016" name="Genome Biol. Evol.">
        <title>Gene Family Evolution Reflects Adaptation to Soil Environmental Stressors in the Genome of the Collembolan Orchesella cincta.</title>
        <authorList>
            <person name="Faddeeva-Vakhrusheva A."/>
            <person name="Derks M.F."/>
            <person name="Anvar S.Y."/>
            <person name="Agamennone V."/>
            <person name="Suring W."/>
            <person name="Smit S."/>
            <person name="van Straalen N.M."/>
            <person name="Roelofs D."/>
        </authorList>
    </citation>
    <scope>NUCLEOTIDE SEQUENCE [LARGE SCALE GENOMIC DNA]</scope>
    <source>
        <tissue evidence="6">Mixed pool</tissue>
    </source>
</reference>
<dbReference type="InterPro" id="IPR000323">
    <property type="entry name" value="Cu2_ascorb_mOase_N"/>
</dbReference>
<evidence type="ECO:0000313" key="6">
    <source>
        <dbReference type="EMBL" id="ODN05531.1"/>
    </source>
</evidence>
<dbReference type="CDD" id="cd09631">
    <property type="entry name" value="DOMON_DOH"/>
    <property type="match status" value="1"/>
</dbReference>
<dbReference type="GO" id="GO:0005507">
    <property type="term" value="F:copper ion binding"/>
    <property type="evidence" value="ECO:0007669"/>
    <property type="project" value="InterPro"/>
</dbReference>
<comment type="caution">
    <text evidence="6">The sequence shown here is derived from an EMBL/GenBank/DDBJ whole genome shotgun (WGS) entry which is preliminary data.</text>
</comment>
<dbReference type="Pfam" id="PF03351">
    <property type="entry name" value="DOMON"/>
    <property type="match status" value="1"/>
</dbReference>
<sequence length="681" mass="76372">AIILLVITLNQVSSQRFGGSSINSANRFTYKNRHREVLDPKTGYAVEWNGWDRNSKAMVFNISTRAVGNGYVAFGLSKNGQLDGADVVICGIGSDGKPYIFDTTGSGRNRLNLDSTQNWKVLSAQRNQGRLQMTISRNLDTCDGRNPMINDNLMHLIWGQGQGNGTSFNSQFVPEGNKPIYLQDPESTPNTSGMQNWRISRSFRVPPRHTSYWCSIVKGPSLSRKHHISSFGAYLPNELARRHVHHQLVYRCIAPEGMDSATLFEQFTNHPGEECYLNDNHVLPTVFCREMIHMWAVGGRPSQLPDEVGIPIGLTQNEYYLFESHYDNPDVRSDLVIESGVDFQYSPQIRRDEGMIIFNGYSVFGGFAVPPQSSDFPIAGHCSPDCSRSMLSEVGSVDIFGVTLHAHVSSRRLRVHHFRGNRELPWVINDDNYDFNYQQLRFLPNPVTIQPGDQLTTRCSYDTTWKNGSTVSGFSTRDEMCMSFLFINKRIPYLYCTSEYPTQQLMTMFGIRNITWELNAHERIVTNSDFPQLVGLPFSEVVNRVNWSPQRRTDLEREQFYGTHAAACPNLNLLSQMAAQAIVAQRASGQASGANPSNALSGLNTISTPGATSTASYPTQVGPYQPPSCQRSRSPWEIRSSQKNQAGLLRGNIGRYPFVPAPISSGGFLNRPKLRFTRVGY</sequence>
<dbReference type="InterPro" id="IPR000945">
    <property type="entry name" value="DBH-like"/>
</dbReference>
<name>A0A1D2NJW2_ORCCI</name>
<keyword evidence="3" id="KW-0325">Glycoprotein</keyword>
<dbReference type="InterPro" id="IPR045266">
    <property type="entry name" value="DOH_DOMON"/>
</dbReference>
<evidence type="ECO:0000256" key="4">
    <source>
        <dbReference type="SAM" id="MobiDB-lite"/>
    </source>
</evidence>
<dbReference type="PANTHER" id="PTHR10157">
    <property type="entry name" value="DOPAMINE BETA HYDROXYLASE RELATED"/>
    <property type="match status" value="1"/>
</dbReference>
<dbReference type="Pfam" id="PF03712">
    <property type="entry name" value="Cu2_monoox_C"/>
    <property type="match status" value="1"/>
</dbReference>
<dbReference type="OrthoDB" id="19261at2759"/>
<dbReference type="EMBL" id="LJIJ01000021">
    <property type="protein sequence ID" value="ODN05531.1"/>
    <property type="molecule type" value="Genomic_DNA"/>
</dbReference>
<keyword evidence="7" id="KW-1185">Reference proteome</keyword>
<dbReference type="SUPFAM" id="SSF49742">
    <property type="entry name" value="PHM/PNGase F"/>
    <property type="match status" value="2"/>
</dbReference>
<evidence type="ECO:0000256" key="1">
    <source>
        <dbReference type="ARBA" id="ARBA00010676"/>
    </source>
</evidence>
<evidence type="ECO:0000256" key="3">
    <source>
        <dbReference type="ARBA" id="ARBA00023180"/>
    </source>
</evidence>
<feature type="compositionally biased region" description="Polar residues" evidence="4">
    <location>
        <begin position="593"/>
        <end position="619"/>
    </location>
</feature>
<dbReference type="AlphaFoldDB" id="A0A1D2NJW2"/>
<dbReference type="SMART" id="SM00664">
    <property type="entry name" value="DoH"/>
    <property type="match status" value="1"/>
</dbReference>
<dbReference type="InterPro" id="IPR005018">
    <property type="entry name" value="DOMON_domain"/>
</dbReference>
<dbReference type="InterPro" id="IPR036939">
    <property type="entry name" value="Cu2_ascorb_mOase_N_sf"/>
</dbReference>
<dbReference type="Proteomes" id="UP000094527">
    <property type="component" value="Unassembled WGS sequence"/>
</dbReference>
<keyword evidence="2" id="KW-1015">Disulfide bond</keyword>
<organism evidence="6 7">
    <name type="scientific">Orchesella cincta</name>
    <name type="common">Springtail</name>
    <name type="synonym">Podura cincta</name>
    <dbReference type="NCBI Taxonomy" id="48709"/>
    <lineage>
        <taxon>Eukaryota</taxon>
        <taxon>Metazoa</taxon>
        <taxon>Ecdysozoa</taxon>
        <taxon>Arthropoda</taxon>
        <taxon>Hexapoda</taxon>
        <taxon>Collembola</taxon>
        <taxon>Entomobryomorpha</taxon>
        <taxon>Entomobryoidea</taxon>
        <taxon>Orchesellidae</taxon>
        <taxon>Orchesellinae</taxon>
        <taxon>Orchesella</taxon>
    </lineage>
</organism>